<keyword evidence="2" id="KW-1185">Reference proteome</keyword>
<organism evidence="1 2">
    <name type="scientific">Sinorhizobium phage phiM7</name>
    <dbReference type="NCBI Taxonomy" id="1647403"/>
    <lineage>
        <taxon>Viruses</taxon>
        <taxon>Duplodnaviria</taxon>
        <taxon>Heunggongvirae</taxon>
        <taxon>Uroviricota</taxon>
        <taxon>Caudoviricetes</taxon>
        <taxon>Emdodecavirus</taxon>
        <taxon>Emdodecavirus M7</taxon>
    </lineage>
</organism>
<evidence type="ECO:0000313" key="1">
    <source>
        <dbReference type="EMBL" id="AKF12720.1"/>
    </source>
</evidence>
<evidence type="ECO:0000313" key="2">
    <source>
        <dbReference type="Proteomes" id="UP000221947"/>
    </source>
</evidence>
<name>A0A0F6WBR6_9CAUD</name>
<gene>
    <name evidence="1" type="ORF">PHIM7_175</name>
</gene>
<accession>A0A0F6WBR6</accession>
<dbReference type="EMBL" id="KR052480">
    <property type="protein sequence ID" value="AKF12720.1"/>
    <property type="molecule type" value="Genomic_DNA"/>
</dbReference>
<sequence length="49" mass="5727">MTKDEIIAYLERVQKLAEGLDEEDDPIEAYYCLQFAVTSLILKLREYGE</sequence>
<proteinExistence type="predicted"/>
<dbReference type="Proteomes" id="UP000221947">
    <property type="component" value="Segment"/>
</dbReference>
<protein>
    <submittedName>
        <fullName evidence="1">Uncharacterized protein</fullName>
    </submittedName>
</protein>
<reference evidence="1 2" key="1">
    <citation type="submission" date="2015-04" db="EMBL/GenBank/DDBJ databases">
        <authorList>
            <person name="Schouten J.T."/>
            <person name="Crockett J.T."/>
            <person name="Hodson T.S."/>
            <person name="Hyde J.R."/>
            <person name="Smith T.A."/>
            <person name="Merrill B.D."/>
            <person name="Crook M.B."/>
            <person name="Griffitts J.S."/>
            <person name="Burnett S.H."/>
            <person name="Grose J.H."/>
            <person name="Breakwell D.P."/>
        </authorList>
    </citation>
    <scope>NUCLEOTIDE SEQUENCE [LARGE SCALE GENOMIC DNA]</scope>
</reference>